<feature type="transmembrane region" description="Helical" evidence="1">
    <location>
        <begin position="263"/>
        <end position="283"/>
    </location>
</feature>
<reference evidence="3" key="1">
    <citation type="journal article" date="2015" name="Proc. Natl. Acad. Sci. U.S.A.">
        <title>Networks of energetic and metabolic interactions define dynamics in microbial communities.</title>
        <authorList>
            <person name="Embree M."/>
            <person name="Liu J.K."/>
            <person name="Al-Bassam M.M."/>
            <person name="Zengler K."/>
        </authorList>
    </citation>
    <scope>NUCLEOTIDE SEQUENCE</scope>
</reference>
<keyword evidence="1" id="KW-0472">Membrane</keyword>
<comment type="caution">
    <text evidence="3">The sequence shown here is derived from an EMBL/GenBank/DDBJ whole genome shotgun (WGS) entry which is preliminary data.</text>
</comment>
<feature type="transmembrane region" description="Helical" evidence="1">
    <location>
        <begin position="101"/>
        <end position="133"/>
    </location>
</feature>
<evidence type="ECO:0000313" key="3">
    <source>
        <dbReference type="EMBL" id="KUG16873.1"/>
    </source>
</evidence>
<dbReference type="SUPFAM" id="SSF103481">
    <property type="entry name" value="Multidrug resistance efflux transporter EmrE"/>
    <property type="match status" value="1"/>
</dbReference>
<name>A0A0W8F7M8_9ZZZZ</name>
<gene>
    <name evidence="3" type="ORF">ASZ90_013451</name>
</gene>
<feature type="transmembrane region" description="Helical" evidence="1">
    <location>
        <begin position="295"/>
        <end position="312"/>
    </location>
</feature>
<organism evidence="3">
    <name type="scientific">hydrocarbon metagenome</name>
    <dbReference type="NCBI Taxonomy" id="938273"/>
    <lineage>
        <taxon>unclassified sequences</taxon>
        <taxon>metagenomes</taxon>
        <taxon>ecological metagenomes</taxon>
    </lineage>
</organism>
<accession>A0A0W8F7M8</accession>
<evidence type="ECO:0000259" key="2">
    <source>
        <dbReference type="Pfam" id="PF00892"/>
    </source>
</evidence>
<dbReference type="InterPro" id="IPR000620">
    <property type="entry name" value="EamA_dom"/>
</dbReference>
<dbReference type="EMBL" id="LNQE01001477">
    <property type="protein sequence ID" value="KUG16873.1"/>
    <property type="molecule type" value="Genomic_DNA"/>
</dbReference>
<dbReference type="AlphaFoldDB" id="A0A0W8F7M8"/>
<protein>
    <recommendedName>
        <fullName evidence="2">EamA domain-containing protein</fullName>
    </recommendedName>
</protein>
<feature type="transmembrane region" description="Helical" evidence="1">
    <location>
        <begin position="63"/>
        <end position="81"/>
    </location>
</feature>
<proteinExistence type="predicted"/>
<dbReference type="Pfam" id="PF00892">
    <property type="entry name" value="EamA"/>
    <property type="match status" value="1"/>
</dbReference>
<feature type="transmembrane region" description="Helical" evidence="1">
    <location>
        <begin position="190"/>
        <end position="210"/>
    </location>
</feature>
<sequence>MDWLILAFLGTVFFSIAGVLDKLLLENYTYDSKAYIVCQALVQLIFIIPVMLFVGVKFTYPESLFALLLGCLQIFPTFFYMKALQIEEASKVSAMEYAYPVFVLIGSIFLFGEILSPKCYAGGLLLIIGTLFLSYKRDRGISRVSVGIYPKIKGSIKGLSPSIRPFMSFWILTAAYYLSLKYLLFSIDEWSLYIWSSLGTLIVAMPLMAVRSIREEVFGFFGRGSFAIGALISEEAFQFLGLIFSIFAYAIGSVTLVSSVGALQPILTVMLIMILGALAPRLAKELNERTDRSSLMQKGAAFMMVIVGVYFVS</sequence>
<dbReference type="InterPro" id="IPR037185">
    <property type="entry name" value="EmrE-like"/>
</dbReference>
<evidence type="ECO:0000256" key="1">
    <source>
        <dbReference type="SAM" id="Phobius"/>
    </source>
</evidence>
<feature type="transmembrane region" description="Helical" evidence="1">
    <location>
        <begin position="166"/>
        <end position="184"/>
    </location>
</feature>
<keyword evidence="1" id="KW-1133">Transmembrane helix</keyword>
<feature type="domain" description="EamA" evidence="2">
    <location>
        <begin position="3"/>
        <end position="134"/>
    </location>
</feature>
<dbReference type="GO" id="GO:0016020">
    <property type="term" value="C:membrane"/>
    <property type="evidence" value="ECO:0007669"/>
    <property type="project" value="InterPro"/>
</dbReference>
<keyword evidence="1" id="KW-0812">Transmembrane</keyword>
<feature type="transmembrane region" description="Helical" evidence="1">
    <location>
        <begin position="34"/>
        <end position="56"/>
    </location>
</feature>
<feature type="transmembrane region" description="Helical" evidence="1">
    <location>
        <begin position="231"/>
        <end position="251"/>
    </location>
</feature>